<dbReference type="InParanoid" id="K3WEY5"/>
<dbReference type="GO" id="GO:0000139">
    <property type="term" value="C:Golgi membrane"/>
    <property type="evidence" value="ECO:0007669"/>
    <property type="project" value="UniProtKB-SubCell"/>
</dbReference>
<evidence type="ECO:0000256" key="7">
    <source>
        <dbReference type="ARBA" id="ARBA00022597"/>
    </source>
</evidence>
<keyword evidence="9" id="KW-0677">Repeat</keyword>
<dbReference type="eggNOG" id="KOG1623">
    <property type="taxonomic scope" value="Eukaryota"/>
</dbReference>
<evidence type="ECO:0000256" key="1">
    <source>
        <dbReference type="ARBA" id="ARBA00004651"/>
    </source>
</evidence>
<dbReference type="AlphaFoldDB" id="K3WEY5"/>
<organism evidence="15 16">
    <name type="scientific">Globisporangium ultimum (strain ATCC 200006 / CBS 805.95 / DAOM BR144)</name>
    <name type="common">Pythium ultimum</name>
    <dbReference type="NCBI Taxonomy" id="431595"/>
    <lineage>
        <taxon>Eukaryota</taxon>
        <taxon>Sar</taxon>
        <taxon>Stramenopiles</taxon>
        <taxon>Oomycota</taxon>
        <taxon>Peronosporomycetes</taxon>
        <taxon>Pythiales</taxon>
        <taxon>Pythiaceae</taxon>
        <taxon>Globisporangium</taxon>
    </lineage>
</organism>
<dbReference type="EMBL" id="GL376638">
    <property type="status" value="NOT_ANNOTATED_CDS"/>
    <property type="molecule type" value="Genomic_DNA"/>
</dbReference>
<comment type="similarity">
    <text evidence="3">Belongs to the SWEET sugar transporter family.</text>
</comment>
<keyword evidence="10 14" id="KW-1133">Transmembrane helix</keyword>
<evidence type="ECO:0000256" key="4">
    <source>
        <dbReference type="ARBA" id="ARBA00021741"/>
    </source>
</evidence>
<evidence type="ECO:0000256" key="8">
    <source>
        <dbReference type="ARBA" id="ARBA00022692"/>
    </source>
</evidence>
<feature type="transmembrane region" description="Helical" evidence="14">
    <location>
        <begin position="166"/>
        <end position="185"/>
    </location>
</feature>
<feature type="transmembrane region" description="Helical" evidence="14">
    <location>
        <begin position="134"/>
        <end position="154"/>
    </location>
</feature>
<dbReference type="OMA" id="HNTDANA"/>
<dbReference type="Proteomes" id="UP000019132">
    <property type="component" value="Unassembled WGS sequence"/>
</dbReference>
<evidence type="ECO:0000313" key="16">
    <source>
        <dbReference type="Proteomes" id="UP000019132"/>
    </source>
</evidence>
<dbReference type="FunFam" id="1.20.1280.290:FF:000007">
    <property type="entry name" value="Bidirectional sugar transporter SWEET7"/>
    <property type="match status" value="1"/>
</dbReference>
<evidence type="ECO:0000256" key="10">
    <source>
        <dbReference type="ARBA" id="ARBA00022989"/>
    </source>
</evidence>
<feature type="compositionally biased region" description="Polar residues" evidence="13">
    <location>
        <begin position="242"/>
        <end position="259"/>
    </location>
</feature>
<dbReference type="PANTHER" id="PTHR10791:SF30">
    <property type="entry name" value="SUGAR TRANSPORTER SWEET1"/>
    <property type="match status" value="1"/>
</dbReference>
<sequence length="275" mass="30841">MVNVVMEIARVGASAFSLFMCMSPAPSLYKIHKNKHCGEVVVIPLLSLWGNCHLWTLYGYLTENLFPVFLTFITGEVFSWIYLIVYYRYTTERKYMRKFVIIQFLALLAVTIYALSGEYMLGITSQSKSTVGDVVGWIAVTVCVLLFASPLATIRRVIRTKNAASFPIALCVVGFVGNSLWVIYGSMIGDLFMWGSNAICVALGFVQIIVYIIYNPSKKVNQEHRELLEVDLEKKISVVISPRSNTSTDEADSGSNNDAQVFHAMQSPREPQPTY</sequence>
<evidence type="ECO:0000256" key="13">
    <source>
        <dbReference type="SAM" id="MobiDB-lite"/>
    </source>
</evidence>
<keyword evidence="8 14" id="KW-0812">Transmembrane</keyword>
<evidence type="ECO:0000256" key="9">
    <source>
        <dbReference type="ARBA" id="ARBA00022737"/>
    </source>
</evidence>
<accession>K3WEY5</accession>
<keyword evidence="11" id="KW-0333">Golgi apparatus</keyword>
<evidence type="ECO:0000256" key="14">
    <source>
        <dbReference type="SAM" id="Phobius"/>
    </source>
</evidence>
<feature type="region of interest" description="Disordered" evidence="13">
    <location>
        <begin position="241"/>
        <end position="275"/>
    </location>
</feature>
<feature type="transmembrane region" description="Helical" evidence="14">
    <location>
        <begin position="99"/>
        <end position="122"/>
    </location>
</feature>
<evidence type="ECO:0000256" key="11">
    <source>
        <dbReference type="ARBA" id="ARBA00023034"/>
    </source>
</evidence>
<keyword evidence="16" id="KW-1185">Reference proteome</keyword>
<protein>
    <recommendedName>
        <fullName evidence="4">Sugar transporter SWEET1</fullName>
    </recommendedName>
</protein>
<dbReference type="InterPro" id="IPR004316">
    <property type="entry name" value="SWEET_rpt"/>
</dbReference>
<feature type="transmembrane region" description="Helical" evidence="14">
    <location>
        <begin position="41"/>
        <end position="60"/>
    </location>
</feature>
<dbReference type="HOGENOM" id="CLU_048643_2_1_1"/>
<evidence type="ECO:0000313" key="15">
    <source>
        <dbReference type="EnsemblProtists" id="PYU1_T003526"/>
    </source>
</evidence>
<keyword evidence="6" id="KW-1003">Cell membrane</keyword>
<keyword evidence="12 14" id="KW-0472">Membrane</keyword>
<dbReference type="VEuPathDB" id="FungiDB:PYU1_G003516"/>
<keyword evidence="5" id="KW-0813">Transport</keyword>
<keyword evidence="7" id="KW-0762">Sugar transport</keyword>
<feature type="transmembrane region" description="Helical" evidence="14">
    <location>
        <begin position="66"/>
        <end position="87"/>
    </location>
</feature>
<dbReference type="PANTHER" id="PTHR10791">
    <property type="entry name" value="RAG1-ACTIVATING PROTEIN 1"/>
    <property type="match status" value="1"/>
</dbReference>
<proteinExistence type="inferred from homology"/>
<dbReference type="GO" id="GO:0005886">
    <property type="term" value="C:plasma membrane"/>
    <property type="evidence" value="ECO:0007669"/>
    <property type="project" value="UniProtKB-SubCell"/>
</dbReference>
<dbReference type="FunFam" id="1.20.1280.290:FF:000004">
    <property type="entry name" value="Sugar transporter SWEET"/>
    <property type="match status" value="1"/>
</dbReference>
<reference evidence="16" key="2">
    <citation type="submission" date="2010-04" db="EMBL/GenBank/DDBJ databases">
        <authorList>
            <person name="Buell R."/>
            <person name="Hamilton J."/>
            <person name="Hostetler J."/>
        </authorList>
    </citation>
    <scope>NUCLEOTIDE SEQUENCE [LARGE SCALE GENOMIC DNA]</scope>
    <source>
        <strain evidence="16">DAOM:BR144</strain>
    </source>
</reference>
<dbReference type="Gene3D" id="1.20.1280.290">
    <property type="match status" value="2"/>
</dbReference>
<evidence type="ECO:0000256" key="6">
    <source>
        <dbReference type="ARBA" id="ARBA00022475"/>
    </source>
</evidence>
<dbReference type="GO" id="GO:0051119">
    <property type="term" value="F:sugar transmembrane transporter activity"/>
    <property type="evidence" value="ECO:0007669"/>
    <property type="project" value="InterPro"/>
</dbReference>
<dbReference type="InterPro" id="IPR047664">
    <property type="entry name" value="SWEET"/>
</dbReference>
<dbReference type="EnsemblProtists" id="PYU1_T003526">
    <property type="protein sequence ID" value="PYU1_T003526"/>
    <property type="gene ID" value="PYU1_G003516"/>
</dbReference>
<reference evidence="15" key="3">
    <citation type="submission" date="2015-02" db="UniProtKB">
        <authorList>
            <consortium name="EnsemblProtists"/>
        </authorList>
    </citation>
    <scope>IDENTIFICATION</scope>
    <source>
        <strain evidence="15">DAOM BR144</strain>
    </source>
</reference>
<evidence type="ECO:0000256" key="5">
    <source>
        <dbReference type="ARBA" id="ARBA00022448"/>
    </source>
</evidence>
<evidence type="ECO:0000256" key="2">
    <source>
        <dbReference type="ARBA" id="ARBA00004653"/>
    </source>
</evidence>
<name>K3WEY5_GLOUD</name>
<feature type="transmembrane region" description="Helical" evidence="14">
    <location>
        <begin position="191"/>
        <end position="214"/>
    </location>
</feature>
<comment type="subcellular location">
    <subcellularLocation>
        <location evidence="1">Cell membrane</location>
        <topology evidence="1">Multi-pass membrane protein</topology>
    </subcellularLocation>
    <subcellularLocation>
        <location evidence="2">Golgi apparatus membrane</location>
        <topology evidence="2">Multi-pass membrane protein</topology>
    </subcellularLocation>
</comment>
<evidence type="ECO:0000256" key="3">
    <source>
        <dbReference type="ARBA" id="ARBA00007809"/>
    </source>
</evidence>
<reference evidence="16" key="1">
    <citation type="journal article" date="2010" name="Genome Biol.">
        <title>Genome sequence of the necrotrophic plant pathogen Pythium ultimum reveals original pathogenicity mechanisms and effector repertoire.</title>
        <authorList>
            <person name="Levesque C.A."/>
            <person name="Brouwer H."/>
            <person name="Cano L."/>
            <person name="Hamilton J.P."/>
            <person name="Holt C."/>
            <person name="Huitema E."/>
            <person name="Raffaele S."/>
            <person name="Robideau G.P."/>
            <person name="Thines M."/>
            <person name="Win J."/>
            <person name="Zerillo M.M."/>
            <person name="Beakes G.W."/>
            <person name="Boore J.L."/>
            <person name="Busam D."/>
            <person name="Dumas B."/>
            <person name="Ferriera S."/>
            <person name="Fuerstenberg S.I."/>
            <person name="Gachon C.M."/>
            <person name="Gaulin E."/>
            <person name="Govers F."/>
            <person name="Grenville-Briggs L."/>
            <person name="Horner N."/>
            <person name="Hostetler J."/>
            <person name="Jiang R.H."/>
            <person name="Johnson J."/>
            <person name="Krajaejun T."/>
            <person name="Lin H."/>
            <person name="Meijer H.J."/>
            <person name="Moore B."/>
            <person name="Morris P."/>
            <person name="Phuntmart V."/>
            <person name="Puiu D."/>
            <person name="Shetty J."/>
            <person name="Stajich J.E."/>
            <person name="Tripathy S."/>
            <person name="Wawra S."/>
            <person name="van West P."/>
            <person name="Whitty B.R."/>
            <person name="Coutinho P.M."/>
            <person name="Henrissat B."/>
            <person name="Martin F."/>
            <person name="Thomas P.D."/>
            <person name="Tyler B.M."/>
            <person name="De Vries R.P."/>
            <person name="Kamoun S."/>
            <person name="Yandell M."/>
            <person name="Tisserat N."/>
            <person name="Buell C.R."/>
        </authorList>
    </citation>
    <scope>NUCLEOTIDE SEQUENCE</scope>
    <source>
        <strain evidence="16">DAOM:BR144</strain>
    </source>
</reference>
<evidence type="ECO:0000256" key="12">
    <source>
        <dbReference type="ARBA" id="ARBA00023136"/>
    </source>
</evidence>
<dbReference type="Pfam" id="PF03083">
    <property type="entry name" value="MtN3_slv"/>
    <property type="match status" value="2"/>
</dbReference>